<dbReference type="SUPFAM" id="SSF46689">
    <property type="entry name" value="Homeodomain-like"/>
    <property type="match status" value="1"/>
</dbReference>
<dbReference type="OrthoDB" id="329481at2"/>
<dbReference type="GO" id="GO:0003700">
    <property type="term" value="F:DNA-binding transcription factor activity"/>
    <property type="evidence" value="ECO:0007669"/>
    <property type="project" value="TreeGrafter"/>
</dbReference>
<dbReference type="PROSITE" id="PS50977">
    <property type="entry name" value="HTH_TETR_2"/>
    <property type="match status" value="1"/>
</dbReference>
<dbReference type="AlphaFoldDB" id="A0A1H2IR31"/>
<dbReference type="GO" id="GO:0046677">
    <property type="term" value="P:response to antibiotic"/>
    <property type="evidence" value="ECO:0007669"/>
    <property type="project" value="InterPro"/>
</dbReference>
<dbReference type="InterPro" id="IPR001647">
    <property type="entry name" value="HTH_TetR"/>
</dbReference>
<dbReference type="PANTHER" id="PTHR30055">
    <property type="entry name" value="HTH-TYPE TRANSCRIPTIONAL REGULATOR RUTR"/>
    <property type="match status" value="1"/>
</dbReference>
<keyword evidence="8" id="KW-1185">Reference proteome</keyword>
<evidence type="ECO:0000256" key="3">
    <source>
        <dbReference type="ARBA" id="ARBA00023125"/>
    </source>
</evidence>
<keyword evidence="1" id="KW-0678">Repressor</keyword>
<evidence type="ECO:0000256" key="1">
    <source>
        <dbReference type="ARBA" id="ARBA00022491"/>
    </source>
</evidence>
<dbReference type="Proteomes" id="UP000182977">
    <property type="component" value="Chromosome I"/>
</dbReference>
<dbReference type="STRING" id="419479.SAMN04488563_1941"/>
<feature type="domain" description="HTH tetR-type" evidence="6">
    <location>
        <begin position="12"/>
        <end position="72"/>
    </location>
</feature>
<accession>A0A1H2IR31</accession>
<dbReference type="InterPro" id="IPR050109">
    <property type="entry name" value="HTH-type_TetR-like_transc_reg"/>
</dbReference>
<dbReference type="SUPFAM" id="SSF48498">
    <property type="entry name" value="Tetracyclin repressor-like, C-terminal domain"/>
    <property type="match status" value="1"/>
</dbReference>
<organism evidence="7 8">
    <name type="scientific">Jiangella alkaliphila</name>
    <dbReference type="NCBI Taxonomy" id="419479"/>
    <lineage>
        <taxon>Bacteria</taxon>
        <taxon>Bacillati</taxon>
        <taxon>Actinomycetota</taxon>
        <taxon>Actinomycetes</taxon>
        <taxon>Jiangellales</taxon>
        <taxon>Jiangellaceae</taxon>
        <taxon>Jiangella</taxon>
    </lineage>
</organism>
<keyword evidence="4" id="KW-0804">Transcription</keyword>
<evidence type="ECO:0000313" key="8">
    <source>
        <dbReference type="Proteomes" id="UP000182977"/>
    </source>
</evidence>
<proteinExistence type="predicted"/>
<dbReference type="EMBL" id="LT629791">
    <property type="protein sequence ID" value="SDU46627.1"/>
    <property type="molecule type" value="Genomic_DNA"/>
</dbReference>
<evidence type="ECO:0000256" key="4">
    <source>
        <dbReference type="ARBA" id="ARBA00023163"/>
    </source>
</evidence>
<sequence length="209" mass="22174">MGRSRVQGKHAGLTRDQVLRAAVRLADRDGVESLSMRKLARELDVEAMTLYHHIQNKHGLEDAIVEYVLAESLTPPPASAGWQEVVTGHAQELHRGLAKHPGAVPLFATRTAVTPRTLAILEGLLHVLRDAGFAPRTALHLVYAVAGAVVGQHLASAGEPPPPPADLAGDDLPVLTAALAGGPVTLESRLEFTLTALMAGFETLLPRTP</sequence>
<reference evidence="8" key="1">
    <citation type="submission" date="2016-10" db="EMBL/GenBank/DDBJ databases">
        <authorList>
            <person name="Varghese N."/>
            <person name="Submissions S."/>
        </authorList>
    </citation>
    <scope>NUCLEOTIDE SEQUENCE [LARGE SCALE GENOMIC DNA]</scope>
    <source>
        <strain evidence="8">DSM 45079</strain>
    </source>
</reference>
<name>A0A1H2IR31_9ACTN</name>
<dbReference type="InterPro" id="IPR036271">
    <property type="entry name" value="Tet_transcr_reg_TetR-rel_C_sf"/>
</dbReference>
<dbReference type="PANTHER" id="PTHR30055:SF151">
    <property type="entry name" value="TRANSCRIPTIONAL REGULATORY PROTEIN"/>
    <property type="match status" value="1"/>
</dbReference>
<evidence type="ECO:0000256" key="5">
    <source>
        <dbReference type="PROSITE-ProRule" id="PRU00335"/>
    </source>
</evidence>
<dbReference type="PRINTS" id="PR00400">
    <property type="entry name" value="TETREPRESSOR"/>
</dbReference>
<dbReference type="InterPro" id="IPR003012">
    <property type="entry name" value="Tet_transcr_reg_TetR"/>
</dbReference>
<dbReference type="RefSeq" id="WP_046770284.1">
    <property type="nucleotide sequence ID" value="NZ_LBMC01000019.1"/>
</dbReference>
<feature type="DNA-binding region" description="H-T-H motif" evidence="5">
    <location>
        <begin position="35"/>
        <end position="54"/>
    </location>
</feature>
<evidence type="ECO:0000259" key="6">
    <source>
        <dbReference type="PROSITE" id="PS50977"/>
    </source>
</evidence>
<dbReference type="Pfam" id="PF02909">
    <property type="entry name" value="TetR_C_1"/>
    <property type="match status" value="1"/>
</dbReference>
<dbReference type="GO" id="GO:0000976">
    <property type="term" value="F:transcription cis-regulatory region binding"/>
    <property type="evidence" value="ECO:0007669"/>
    <property type="project" value="TreeGrafter"/>
</dbReference>
<evidence type="ECO:0000313" key="7">
    <source>
        <dbReference type="EMBL" id="SDU46627.1"/>
    </source>
</evidence>
<evidence type="ECO:0000256" key="2">
    <source>
        <dbReference type="ARBA" id="ARBA00023015"/>
    </source>
</evidence>
<dbReference type="Pfam" id="PF00440">
    <property type="entry name" value="TetR_N"/>
    <property type="match status" value="1"/>
</dbReference>
<gene>
    <name evidence="7" type="ORF">SAMN04488563_1941</name>
</gene>
<dbReference type="GO" id="GO:0045892">
    <property type="term" value="P:negative regulation of DNA-templated transcription"/>
    <property type="evidence" value="ECO:0007669"/>
    <property type="project" value="InterPro"/>
</dbReference>
<keyword evidence="2" id="KW-0805">Transcription regulation</keyword>
<dbReference type="InterPro" id="IPR009057">
    <property type="entry name" value="Homeodomain-like_sf"/>
</dbReference>
<dbReference type="Gene3D" id="1.10.357.10">
    <property type="entry name" value="Tetracycline Repressor, domain 2"/>
    <property type="match status" value="1"/>
</dbReference>
<protein>
    <submittedName>
        <fullName evidence="7">Regulatory protein, tetR family</fullName>
    </submittedName>
</protein>
<keyword evidence="3 5" id="KW-0238">DNA-binding</keyword>
<dbReference type="InterPro" id="IPR004111">
    <property type="entry name" value="Repressor_TetR_C"/>
</dbReference>